<sequence>MAARRIAYQPDEDLMCDAVTDFSDFPVLVEVVEMEEPAPAPALTSALALVPLTLPQTAQVQVQAIPPLASAEQPVAAAINAALTVVVSDGGSYH</sequence>
<dbReference type="Proteomes" id="UP000748756">
    <property type="component" value="Unassembled WGS sequence"/>
</dbReference>
<reference evidence="1" key="1">
    <citation type="journal article" date="2020" name="Fungal Divers.">
        <title>Resolving the Mortierellaceae phylogeny through synthesis of multi-gene phylogenetics and phylogenomics.</title>
        <authorList>
            <person name="Vandepol N."/>
            <person name="Liber J."/>
            <person name="Desiro A."/>
            <person name="Na H."/>
            <person name="Kennedy M."/>
            <person name="Barry K."/>
            <person name="Grigoriev I.V."/>
            <person name="Miller A.N."/>
            <person name="O'Donnell K."/>
            <person name="Stajich J.E."/>
            <person name="Bonito G."/>
        </authorList>
    </citation>
    <scope>NUCLEOTIDE SEQUENCE</scope>
    <source>
        <strain evidence="1">NRRL 6426</strain>
    </source>
</reference>
<dbReference type="AlphaFoldDB" id="A0A9P5RY25"/>
<comment type="caution">
    <text evidence="1">The sequence shown here is derived from an EMBL/GenBank/DDBJ whole genome shotgun (WGS) entry which is preliminary data.</text>
</comment>
<keyword evidence="2" id="KW-1185">Reference proteome</keyword>
<dbReference type="EMBL" id="JAAAUQ010000605">
    <property type="protein sequence ID" value="KAF9148853.1"/>
    <property type="molecule type" value="Genomic_DNA"/>
</dbReference>
<proteinExistence type="predicted"/>
<evidence type="ECO:0000313" key="2">
    <source>
        <dbReference type="Proteomes" id="UP000748756"/>
    </source>
</evidence>
<accession>A0A9P5RY25</accession>
<protein>
    <submittedName>
        <fullName evidence="1">Uncharacterized protein</fullName>
    </submittedName>
</protein>
<name>A0A9P5RY25_9FUNG</name>
<organism evidence="1 2">
    <name type="scientific">Linnemannia schmuckeri</name>
    <dbReference type="NCBI Taxonomy" id="64567"/>
    <lineage>
        <taxon>Eukaryota</taxon>
        <taxon>Fungi</taxon>
        <taxon>Fungi incertae sedis</taxon>
        <taxon>Mucoromycota</taxon>
        <taxon>Mortierellomycotina</taxon>
        <taxon>Mortierellomycetes</taxon>
        <taxon>Mortierellales</taxon>
        <taxon>Mortierellaceae</taxon>
        <taxon>Linnemannia</taxon>
    </lineage>
</organism>
<gene>
    <name evidence="1" type="ORF">BG015_009405</name>
</gene>
<evidence type="ECO:0000313" key="1">
    <source>
        <dbReference type="EMBL" id="KAF9148853.1"/>
    </source>
</evidence>